<evidence type="ECO:0000256" key="1">
    <source>
        <dbReference type="ARBA" id="ARBA00004141"/>
    </source>
</evidence>
<evidence type="ECO:0000256" key="3">
    <source>
        <dbReference type="ARBA" id="ARBA00016612"/>
    </source>
</evidence>
<evidence type="ECO:0000256" key="6">
    <source>
        <dbReference type="ARBA" id="ARBA00022989"/>
    </source>
</evidence>
<evidence type="ECO:0000256" key="5">
    <source>
        <dbReference type="ARBA" id="ARBA00022967"/>
    </source>
</evidence>
<comment type="catalytic activity">
    <reaction evidence="10">
        <text>a ubiquinone + NADH + 5 H(+)(in) = a ubiquinol + NAD(+) + 4 H(+)(out)</text>
        <dbReference type="Rhea" id="RHEA:29091"/>
        <dbReference type="Rhea" id="RHEA-COMP:9565"/>
        <dbReference type="Rhea" id="RHEA-COMP:9566"/>
        <dbReference type="ChEBI" id="CHEBI:15378"/>
        <dbReference type="ChEBI" id="CHEBI:16389"/>
        <dbReference type="ChEBI" id="CHEBI:17976"/>
        <dbReference type="ChEBI" id="CHEBI:57540"/>
        <dbReference type="ChEBI" id="CHEBI:57945"/>
        <dbReference type="EC" id="7.1.1.2"/>
    </reaction>
</comment>
<keyword evidence="7" id="KW-0520">NAD</keyword>
<dbReference type="GO" id="GO:0008137">
    <property type="term" value="F:NADH dehydrogenase (ubiquinone) activity"/>
    <property type="evidence" value="ECO:0007669"/>
    <property type="project" value="UniProtKB-EC"/>
</dbReference>
<evidence type="ECO:0000256" key="4">
    <source>
        <dbReference type="ARBA" id="ARBA00022692"/>
    </source>
</evidence>
<dbReference type="Gene3D" id="1.10.287.3510">
    <property type="match status" value="1"/>
</dbReference>
<feature type="transmembrane region" description="Helical" evidence="11">
    <location>
        <begin position="21"/>
        <end position="45"/>
    </location>
</feature>
<evidence type="ECO:0000256" key="11">
    <source>
        <dbReference type="SAM" id="Phobius"/>
    </source>
</evidence>
<geneLocation type="mitochondrion" evidence="12"/>
<evidence type="ECO:0000256" key="2">
    <source>
        <dbReference type="ARBA" id="ARBA00010519"/>
    </source>
</evidence>
<dbReference type="GO" id="GO:0016020">
    <property type="term" value="C:membrane"/>
    <property type="evidence" value="ECO:0007669"/>
    <property type="project" value="UniProtKB-SubCell"/>
</dbReference>
<keyword evidence="6 11" id="KW-1133">Transmembrane helix</keyword>
<dbReference type="GeneID" id="58899929"/>
<feature type="transmembrane region" description="Helical" evidence="11">
    <location>
        <begin position="51"/>
        <end position="74"/>
    </location>
</feature>
<sequence>MFYMFMYMYIMSLFSLMLIRKHIFLCLLSLEFVVVSLLLMLMYYFCLFFSSLYIMVILMVFFVCEGVLGLSVMVSMIRCYGNDYLNSLSLW</sequence>
<dbReference type="RefSeq" id="YP_009917441.1">
    <property type="nucleotide sequence ID" value="NC_050257.1"/>
</dbReference>
<protein>
    <recommendedName>
        <fullName evidence="3">NADH-ubiquinone oxidoreductase chain 4L</fullName>
    </recommendedName>
    <alternativeName>
        <fullName evidence="9">NADH dehydrogenase subunit 4L</fullName>
    </alternativeName>
</protein>
<evidence type="ECO:0000313" key="12">
    <source>
        <dbReference type="EMBL" id="QLJ57891.1"/>
    </source>
</evidence>
<comment type="similarity">
    <text evidence="2">Belongs to the complex I subunit 4L family.</text>
</comment>
<accession>A0A7G3XWD7</accession>
<keyword evidence="12" id="KW-0496">Mitochondrion</keyword>
<keyword evidence="5" id="KW-1278">Translocase</keyword>
<dbReference type="InterPro" id="IPR039428">
    <property type="entry name" value="NUOK/Mnh_C1-like"/>
</dbReference>
<name>A0A7G3XWD7_9HEMI</name>
<gene>
    <name evidence="12" type="primary">ND4L</name>
</gene>
<keyword evidence="4 11" id="KW-0812">Transmembrane</keyword>
<evidence type="ECO:0000256" key="9">
    <source>
        <dbReference type="ARBA" id="ARBA00031586"/>
    </source>
</evidence>
<organism evidence="12">
    <name type="scientific">Roxasellana stellata</name>
    <dbReference type="NCBI Taxonomy" id="2754847"/>
    <lineage>
        <taxon>Eukaryota</taxon>
        <taxon>Metazoa</taxon>
        <taxon>Ecdysozoa</taxon>
        <taxon>Arthropoda</taxon>
        <taxon>Hexapoda</taxon>
        <taxon>Insecta</taxon>
        <taxon>Pterygota</taxon>
        <taxon>Neoptera</taxon>
        <taxon>Paraneoptera</taxon>
        <taxon>Hemiptera</taxon>
        <taxon>Auchenorrhyncha</taxon>
        <taxon>Membracoidea</taxon>
        <taxon>Cicadellidae</taxon>
        <taxon>Deltocephalinae</taxon>
        <taxon>Drabescini</taxon>
        <taxon>Roxasellana</taxon>
    </lineage>
</organism>
<reference evidence="12" key="1">
    <citation type="journal article" date="2020" name="Insects">
        <title>Characterization of the Complete Mitochondrial Genome of Drabescus ineffectus and Roxasellana stellata (Hemiptera: Cicadellidae: Deltocephalinae: Drabescini) and Their Phylogenetic Implications.</title>
        <authorList>
            <person name="Xu D."/>
            <person name="Yu T."/>
            <person name="Zhang Y."/>
        </authorList>
    </citation>
    <scope>NUCLEOTIDE SEQUENCE</scope>
</reference>
<evidence type="ECO:0000256" key="10">
    <source>
        <dbReference type="ARBA" id="ARBA00049551"/>
    </source>
</evidence>
<evidence type="ECO:0000256" key="8">
    <source>
        <dbReference type="ARBA" id="ARBA00023136"/>
    </source>
</evidence>
<proteinExistence type="inferred from homology"/>
<dbReference type="EMBL" id="MT527187">
    <property type="protein sequence ID" value="QLJ57891.1"/>
    <property type="molecule type" value="Genomic_DNA"/>
</dbReference>
<keyword evidence="8 11" id="KW-0472">Membrane</keyword>
<dbReference type="CTD" id="4539"/>
<dbReference type="Pfam" id="PF00420">
    <property type="entry name" value="Oxidored_q2"/>
    <property type="match status" value="1"/>
</dbReference>
<comment type="subcellular location">
    <subcellularLocation>
        <location evidence="1">Membrane</location>
        <topology evidence="1">Multi-pass membrane protein</topology>
    </subcellularLocation>
</comment>
<dbReference type="AlphaFoldDB" id="A0A7G3XWD7"/>
<evidence type="ECO:0000256" key="7">
    <source>
        <dbReference type="ARBA" id="ARBA00023027"/>
    </source>
</evidence>